<keyword evidence="2" id="KW-0131">Cell cycle</keyword>
<dbReference type="Proteomes" id="UP000509704">
    <property type="component" value="Chromosome 8"/>
</dbReference>
<evidence type="ECO:0000256" key="2">
    <source>
        <dbReference type="ARBA" id="ARBA00023306"/>
    </source>
</evidence>
<dbReference type="GeneID" id="59238639"/>
<proteinExistence type="inferred from homology"/>
<sequence length="586" mass="67531">MSSSRYKLPEIDLNEIHDENHLAPVVKAILLNHDTFVLKNHANKNILDSLVDTLNDQEIPNRETEFDANFTGVLAVEDNILFEQYIFNTDDSLPFNREMANGTLKRLYTRLFKLGLFFAKICLESFVPDDEYKLDENNYSSVISRFFNNSPTGSQTLPTGEIFEYAPSPDYREFLPTGLLTVFPTTKGVKFKPPTFSADDNTWASFEDEDRLVLHTGSLLARLSGGRHTTSPLHISPDLNVMHLTVSLPLSTIIDNEGKRHVDILLRQQIQELPNAASIFYPRQTALLRLERQINLYKEMFSVCETVLSLYSISRSSAVKPELYSLLPQISNMMRRKTSQDDFLRMVSIWPQSYVIEANSKCELTVKLPNNSSSLAFTNKSRRLQYVEKADAWYNDMCRKEVIPNGIPLLKINKRRGSSGTFNRSSVDNMKTKARNSSNRPLYLSNSKEKYMYPEKKHDSQMNLLERLREKERRSAALLSQRQRQYQQFLTVKVNQVFDILQSLQWGNPYTVTYLSTLIVDSLEDTNNPIGYKEAEEILLKLQNLLNDEISVQTVEGGLKVYRWNTLNKEILASRIHQEEMDQSQE</sequence>
<gene>
    <name evidence="4" type="ORF">HG535_0H01630</name>
</gene>
<dbReference type="AlphaFoldDB" id="A0A7H9B8Z0"/>
<reference evidence="4 5" key="1">
    <citation type="submission" date="2020-07" db="EMBL/GenBank/DDBJ databases">
        <title>The yeast mating-type switching endonuclease HO is a domesticated member of an unorthodox homing genetic element family.</title>
        <authorList>
            <person name="Coughlan A.Y."/>
            <person name="Lombardi L."/>
            <person name="Braun-Galleani S."/>
            <person name="Martos A.R."/>
            <person name="Galeote V."/>
            <person name="Bigey F."/>
            <person name="Dequin S."/>
            <person name="Byrne K.P."/>
            <person name="Wolfe K.H."/>
        </authorList>
    </citation>
    <scope>NUCLEOTIDE SEQUENCE [LARGE SCALE GENOMIC DNA]</scope>
    <source>
        <strain evidence="4 5">NRRL Y-6702</strain>
    </source>
</reference>
<dbReference type="RefSeq" id="XP_037146561.1">
    <property type="nucleotide sequence ID" value="XM_037290666.1"/>
</dbReference>
<comment type="similarity">
    <text evidence="1">Belongs to the Cdt1 family.</text>
</comment>
<evidence type="ECO:0000259" key="3">
    <source>
        <dbReference type="Pfam" id="PF16679"/>
    </source>
</evidence>
<dbReference type="EMBL" id="CP058611">
    <property type="protein sequence ID" value="QLG74836.1"/>
    <property type="molecule type" value="Genomic_DNA"/>
</dbReference>
<name>A0A7H9B8Z0_ZYGMR</name>
<evidence type="ECO:0000313" key="5">
    <source>
        <dbReference type="Proteomes" id="UP000509704"/>
    </source>
</evidence>
<dbReference type="Pfam" id="PF16679">
    <property type="entry name" value="CDT1_C"/>
    <property type="match status" value="1"/>
</dbReference>
<dbReference type="KEGG" id="zmk:HG535_0H01630"/>
<dbReference type="Gene3D" id="1.10.10.1420">
    <property type="entry name" value="DNA replication factor Cdt1, C-terminal WH domain"/>
    <property type="match status" value="1"/>
</dbReference>
<protein>
    <recommendedName>
        <fullName evidence="3">DNA replication factor Cdt1 C-terminal domain-containing protein</fullName>
    </recommendedName>
</protein>
<dbReference type="OrthoDB" id="4058916at2759"/>
<evidence type="ECO:0000256" key="1">
    <source>
        <dbReference type="ARBA" id="ARBA00008356"/>
    </source>
</evidence>
<dbReference type="InterPro" id="IPR038090">
    <property type="entry name" value="Cdt1_C_WH_dom_sf"/>
</dbReference>
<keyword evidence="5" id="KW-1185">Reference proteome</keyword>
<dbReference type="InterPro" id="IPR032054">
    <property type="entry name" value="Cdt1_C"/>
</dbReference>
<feature type="domain" description="DNA replication factor Cdt1 C-terminal" evidence="3">
    <location>
        <begin position="463"/>
        <end position="555"/>
    </location>
</feature>
<accession>A0A7H9B8Z0</accession>
<evidence type="ECO:0000313" key="4">
    <source>
        <dbReference type="EMBL" id="QLG74836.1"/>
    </source>
</evidence>
<organism evidence="4 5">
    <name type="scientific">Zygotorulaspora mrakii</name>
    <name type="common">Zygosaccharomyces mrakii</name>
    <dbReference type="NCBI Taxonomy" id="42260"/>
    <lineage>
        <taxon>Eukaryota</taxon>
        <taxon>Fungi</taxon>
        <taxon>Dikarya</taxon>
        <taxon>Ascomycota</taxon>
        <taxon>Saccharomycotina</taxon>
        <taxon>Saccharomycetes</taxon>
        <taxon>Saccharomycetales</taxon>
        <taxon>Saccharomycetaceae</taxon>
        <taxon>Zygotorulaspora</taxon>
    </lineage>
</organism>